<dbReference type="AlphaFoldDB" id="A0A0B7GUG7"/>
<protein>
    <submittedName>
        <fullName evidence="1">Uncharacterized protein</fullName>
    </submittedName>
</protein>
<dbReference type="EMBL" id="CDNC01000001">
    <property type="protein sequence ID" value="CEM60346.1"/>
    <property type="molecule type" value="Genomic_DNA"/>
</dbReference>
<organism evidence="1 2">
    <name type="scientific">Treponema phagedenis</name>
    <dbReference type="NCBI Taxonomy" id="162"/>
    <lineage>
        <taxon>Bacteria</taxon>
        <taxon>Pseudomonadati</taxon>
        <taxon>Spirochaetota</taxon>
        <taxon>Spirochaetia</taxon>
        <taxon>Spirochaetales</taxon>
        <taxon>Treponemataceae</taxon>
        <taxon>Treponema</taxon>
    </lineage>
</organism>
<evidence type="ECO:0000313" key="1">
    <source>
        <dbReference type="EMBL" id="CEM60346.1"/>
    </source>
</evidence>
<gene>
    <name evidence="1" type="ORF">TPHV1_10014</name>
</gene>
<name>A0A0B7GUG7_TREPH</name>
<keyword evidence="2" id="KW-1185">Reference proteome</keyword>
<evidence type="ECO:0000313" key="2">
    <source>
        <dbReference type="Proteomes" id="UP000042527"/>
    </source>
</evidence>
<reference evidence="2" key="1">
    <citation type="submission" date="2015-01" db="EMBL/GenBank/DDBJ databases">
        <authorList>
            <person name="Manzoor Shahid"/>
            <person name="Zubair Saima"/>
        </authorList>
    </citation>
    <scope>NUCLEOTIDE SEQUENCE [LARGE SCALE GENOMIC DNA]</scope>
    <source>
        <strain evidence="2">V1</strain>
    </source>
</reference>
<dbReference type="Proteomes" id="UP000042527">
    <property type="component" value="Unassembled WGS sequence"/>
</dbReference>
<proteinExistence type="predicted"/>
<accession>A0A0B7GUG7</accession>
<sequence>MQLFLLMVLHALQLPFAVEKFSYVPLTKIKQSNYTKTPRVSLPLMHG</sequence>